<comment type="caution">
    <text evidence="2">The sequence shown here is derived from an EMBL/GenBank/DDBJ whole genome shotgun (WGS) entry which is preliminary data.</text>
</comment>
<gene>
    <name evidence="2" type="ORF">EPK99_13630</name>
</gene>
<proteinExistence type="predicted"/>
<dbReference type="Proteomes" id="UP000287687">
    <property type="component" value="Unassembled WGS sequence"/>
</dbReference>
<dbReference type="RefSeq" id="WP_128443631.1">
    <property type="nucleotide sequence ID" value="NZ_SBIP01000003.1"/>
</dbReference>
<accession>A0A444LEX3</accession>
<keyword evidence="1" id="KW-1133">Transmembrane helix</keyword>
<name>A0A444LEX3_9HYPH</name>
<reference evidence="2 3" key="1">
    <citation type="submission" date="2019-01" db="EMBL/GenBank/DDBJ databases">
        <title>The draft genome of Rhizobium sp. 24NR.</title>
        <authorList>
            <person name="Liu L."/>
            <person name="Liang L."/>
            <person name="Shi S."/>
            <person name="Xu L."/>
            <person name="Wang X."/>
            <person name="Li L."/>
            <person name="Zhang X."/>
        </authorList>
    </citation>
    <scope>NUCLEOTIDE SEQUENCE [LARGE SCALE GENOMIC DNA]</scope>
    <source>
        <strain evidence="2 3">24NR</strain>
    </source>
</reference>
<dbReference type="AlphaFoldDB" id="A0A444LEX3"/>
<protein>
    <submittedName>
        <fullName evidence="2">Uncharacterized protein</fullName>
    </submittedName>
</protein>
<evidence type="ECO:0000256" key="1">
    <source>
        <dbReference type="SAM" id="Phobius"/>
    </source>
</evidence>
<evidence type="ECO:0000313" key="3">
    <source>
        <dbReference type="Proteomes" id="UP000287687"/>
    </source>
</evidence>
<keyword evidence="3" id="KW-1185">Reference proteome</keyword>
<keyword evidence="1" id="KW-0472">Membrane</keyword>
<evidence type="ECO:0000313" key="2">
    <source>
        <dbReference type="EMBL" id="RWX76714.1"/>
    </source>
</evidence>
<dbReference type="OrthoDB" id="8400912at2"/>
<feature type="transmembrane region" description="Helical" evidence="1">
    <location>
        <begin position="47"/>
        <end position="69"/>
    </location>
</feature>
<dbReference type="EMBL" id="SBIP01000003">
    <property type="protein sequence ID" value="RWX76714.1"/>
    <property type="molecule type" value="Genomic_DNA"/>
</dbReference>
<keyword evidence="1" id="KW-0812">Transmembrane</keyword>
<sequence length="76" mass="7764">MLFLTASLLGLAAGLTRSAFSVAMVAALLVASFALATFLSTGPTAYFKLLTAVLGYNCGLVGLVTTLAFTRSKSEA</sequence>
<organism evidence="2 3">
    <name type="scientific">Neorhizobium lilium</name>
    <dbReference type="NCBI Taxonomy" id="2503024"/>
    <lineage>
        <taxon>Bacteria</taxon>
        <taxon>Pseudomonadati</taxon>
        <taxon>Pseudomonadota</taxon>
        <taxon>Alphaproteobacteria</taxon>
        <taxon>Hyphomicrobiales</taxon>
        <taxon>Rhizobiaceae</taxon>
        <taxon>Rhizobium/Agrobacterium group</taxon>
        <taxon>Neorhizobium</taxon>
    </lineage>
</organism>